<evidence type="ECO:0000313" key="2">
    <source>
        <dbReference type="EMBL" id="GGU85323.1"/>
    </source>
</evidence>
<protein>
    <submittedName>
        <fullName evidence="2">Uncharacterized protein</fullName>
    </submittedName>
</protein>
<feature type="compositionally biased region" description="Basic and acidic residues" evidence="1">
    <location>
        <begin position="15"/>
        <end position="29"/>
    </location>
</feature>
<organism evidence="2 3">
    <name type="scientific">Kitasatospora aureofaciens</name>
    <name type="common">Streptomyces aureofaciens</name>
    <dbReference type="NCBI Taxonomy" id="1894"/>
    <lineage>
        <taxon>Bacteria</taxon>
        <taxon>Bacillati</taxon>
        <taxon>Actinomycetota</taxon>
        <taxon>Actinomycetes</taxon>
        <taxon>Kitasatosporales</taxon>
        <taxon>Streptomycetaceae</taxon>
        <taxon>Kitasatospora</taxon>
    </lineage>
</organism>
<evidence type="ECO:0000313" key="3">
    <source>
        <dbReference type="Proteomes" id="UP000610124"/>
    </source>
</evidence>
<dbReference type="EMBL" id="BMUB01000009">
    <property type="protein sequence ID" value="GGU85323.1"/>
    <property type="molecule type" value="Genomic_DNA"/>
</dbReference>
<reference evidence="2" key="2">
    <citation type="submission" date="2020-09" db="EMBL/GenBank/DDBJ databases">
        <authorList>
            <person name="Sun Q."/>
            <person name="Ohkuma M."/>
        </authorList>
    </citation>
    <scope>NUCLEOTIDE SEQUENCE</scope>
    <source>
        <strain evidence="2">JCM 4434</strain>
    </source>
</reference>
<comment type="caution">
    <text evidence="2">The sequence shown here is derived from an EMBL/GenBank/DDBJ whole genome shotgun (WGS) entry which is preliminary data.</text>
</comment>
<accession>A0A8H9HS81</accession>
<dbReference type="AlphaFoldDB" id="A0A8H9HS81"/>
<proteinExistence type="predicted"/>
<feature type="compositionally biased region" description="Basic and acidic residues" evidence="1">
    <location>
        <begin position="39"/>
        <end position="50"/>
    </location>
</feature>
<reference evidence="2" key="1">
    <citation type="journal article" date="2014" name="Int. J. Syst. Evol. Microbiol.">
        <title>Complete genome sequence of Corynebacterium casei LMG S-19264T (=DSM 44701T), isolated from a smear-ripened cheese.</title>
        <authorList>
            <consortium name="US DOE Joint Genome Institute (JGI-PGF)"/>
            <person name="Walter F."/>
            <person name="Albersmeier A."/>
            <person name="Kalinowski J."/>
            <person name="Ruckert C."/>
        </authorList>
    </citation>
    <scope>NUCLEOTIDE SEQUENCE</scope>
    <source>
        <strain evidence="2">JCM 4434</strain>
    </source>
</reference>
<feature type="region of interest" description="Disordered" evidence="1">
    <location>
        <begin position="1"/>
        <end position="50"/>
    </location>
</feature>
<feature type="compositionally biased region" description="Basic residues" evidence="1">
    <location>
        <begin position="1"/>
        <end position="14"/>
    </location>
</feature>
<dbReference type="Proteomes" id="UP000610124">
    <property type="component" value="Unassembled WGS sequence"/>
</dbReference>
<evidence type="ECO:0000256" key="1">
    <source>
        <dbReference type="SAM" id="MobiDB-lite"/>
    </source>
</evidence>
<name>A0A8H9HS81_KITAU</name>
<sequence>MILRKRARAVRRGPSRWDGDDRFADRSLDRSGGQSGGQSRERDSPPAERQ</sequence>
<gene>
    <name evidence="2" type="ORF">GCM10010502_41960</name>
</gene>